<feature type="compositionally biased region" description="Basic and acidic residues" evidence="1">
    <location>
        <begin position="1"/>
        <end position="10"/>
    </location>
</feature>
<dbReference type="EMBL" id="MU005575">
    <property type="protein sequence ID" value="KAF2687347.1"/>
    <property type="molecule type" value="Genomic_DNA"/>
</dbReference>
<evidence type="ECO:0000313" key="3">
    <source>
        <dbReference type="Proteomes" id="UP000799291"/>
    </source>
</evidence>
<evidence type="ECO:0000313" key="2">
    <source>
        <dbReference type="EMBL" id="KAF2687347.1"/>
    </source>
</evidence>
<dbReference type="AlphaFoldDB" id="A0A6G1J9W0"/>
<gene>
    <name evidence="2" type="ORF">K458DRAFT_386176</name>
</gene>
<dbReference type="Proteomes" id="UP000799291">
    <property type="component" value="Unassembled WGS sequence"/>
</dbReference>
<organism evidence="2 3">
    <name type="scientific">Lentithecium fluviatile CBS 122367</name>
    <dbReference type="NCBI Taxonomy" id="1168545"/>
    <lineage>
        <taxon>Eukaryota</taxon>
        <taxon>Fungi</taxon>
        <taxon>Dikarya</taxon>
        <taxon>Ascomycota</taxon>
        <taxon>Pezizomycotina</taxon>
        <taxon>Dothideomycetes</taxon>
        <taxon>Pleosporomycetidae</taxon>
        <taxon>Pleosporales</taxon>
        <taxon>Massarineae</taxon>
        <taxon>Lentitheciaceae</taxon>
        <taxon>Lentithecium</taxon>
    </lineage>
</organism>
<evidence type="ECO:0000256" key="1">
    <source>
        <dbReference type="SAM" id="MobiDB-lite"/>
    </source>
</evidence>
<feature type="region of interest" description="Disordered" evidence="1">
    <location>
        <begin position="1"/>
        <end position="24"/>
    </location>
</feature>
<accession>A0A6G1J9W0</accession>
<name>A0A6G1J9W0_9PLEO</name>
<protein>
    <submittedName>
        <fullName evidence="2">Uncharacterized protein</fullName>
    </submittedName>
</protein>
<keyword evidence="3" id="KW-1185">Reference proteome</keyword>
<sequence length="276" mass="29697">MRDVRVRRGSEMSGGSDDGQGTGRRAELLEEEVGAGTQAPLAFQAHLRIHHGAAALHHTRPLRDSASNVTAAGAQILRQSEPAPFPLIDRAAAQEALRLVAIETRPAAALAAEEDVTGFSPAPEQSSSLRRADDEYELEQGVPDLLDNETCASRERAGANVDLRCVLLQEANWSAAVLPEQDHTPASQNIPTSFWRRCARRPRCLPLRVESVFTGELSRGVPGQRAGIHLGGGRARVYAAGNKEVATVAFGKNNRESGPIALFASSEQVQTEIKFL</sequence>
<proteinExistence type="predicted"/>
<reference evidence="2" key="1">
    <citation type="journal article" date="2020" name="Stud. Mycol.">
        <title>101 Dothideomycetes genomes: a test case for predicting lifestyles and emergence of pathogens.</title>
        <authorList>
            <person name="Haridas S."/>
            <person name="Albert R."/>
            <person name="Binder M."/>
            <person name="Bloem J."/>
            <person name="Labutti K."/>
            <person name="Salamov A."/>
            <person name="Andreopoulos B."/>
            <person name="Baker S."/>
            <person name="Barry K."/>
            <person name="Bills G."/>
            <person name="Bluhm B."/>
            <person name="Cannon C."/>
            <person name="Castanera R."/>
            <person name="Culley D."/>
            <person name="Daum C."/>
            <person name="Ezra D."/>
            <person name="Gonzalez J."/>
            <person name="Henrissat B."/>
            <person name="Kuo A."/>
            <person name="Liang C."/>
            <person name="Lipzen A."/>
            <person name="Lutzoni F."/>
            <person name="Magnuson J."/>
            <person name="Mondo S."/>
            <person name="Nolan M."/>
            <person name="Ohm R."/>
            <person name="Pangilinan J."/>
            <person name="Park H.-J."/>
            <person name="Ramirez L."/>
            <person name="Alfaro M."/>
            <person name="Sun H."/>
            <person name="Tritt A."/>
            <person name="Yoshinaga Y."/>
            <person name="Zwiers L.-H."/>
            <person name="Turgeon B."/>
            <person name="Goodwin S."/>
            <person name="Spatafora J."/>
            <person name="Crous P."/>
            <person name="Grigoriev I."/>
        </authorList>
    </citation>
    <scope>NUCLEOTIDE SEQUENCE</scope>
    <source>
        <strain evidence="2">CBS 122367</strain>
    </source>
</reference>